<keyword evidence="3" id="KW-0813">Transport</keyword>
<keyword evidence="4 7" id="KW-0812">Transmembrane</keyword>
<evidence type="ECO:0000256" key="1">
    <source>
        <dbReference type="ARBA" id="ARBA00004141"/>
    </source>
</evidence>
<evidence type="ECO:0000256" key="3">
    <source>
        <dbReference type="ARBA" id="ARBA00022448"/>
    </source>
</evidence>
<feature type="transmembrane region" description="Helical" evidence="7">
    <location>
        <begin position="259"/>
        <end position="281"/>
    </location>
</feature>
<evidence type="ECO:0000256" key="6">
    <source>
        <dbReference type="ARBA" id="ARBA00023136"/>
    </source>
</evidence>
<dbReference type="GO" id="GO:0034257">
    <property type="term" value="F:nicotinamide riboside transmembrane transporter activity"/>
    <property type="evidence" value="ECO:0007669"/>
    <property type="project" value="TreeGrafter"/>
</dbReference>
<keyword evidence="6 7" id="KW-0472">Membrane</keyword>
<dbReference type="GO" id="GO:0005886">
    <property type="term" value="C:plasma membrane"/>
    <property type="evidence" value="ECO:0007669"/>
    <property type="project" value="TreeGrafter"/>
</dbReference>
<dbReference type="InterPro" id="IPR002259">
    <property type="entry name" value="Eqnu_transpt"/>
</dbReference>
<dbReference type="RefSeq" id="XP_013345601.1">
    <property type="nucleotide sequence ID" value="XM_013490147.1"/>
</dbReference>
<feature type="transmembrane region" description="Helical" evidence="7">
    <location>
        <begin position="213"/>
        <end position="235"/>
    </location>
</feature>
<evidence type="ECO:0000256" key="2">
    <source>
        <dbReference type="ARBA" id="ARBA00007965"/>
    </source>
</evidence>
<feature type="transmembrane region" description="Helical" evidence="7">
    <location>
        <begin position="146"/>
        <end position="168"/>
    </location>
</feature>
<feature type="transmembrane region" description="Helical" evidence="7">
    <location>
        <begin position="425"/>
        <end position="442"/>
    </location>
</feature>
<evidence type="ECO:0000256" key="7">
    <source>
        <dbReference type="SAM" id="Phobius"/>
    </source>
</evidence>
<feature type="transmembrane region" description="Helical" evidence="7">
    <location>
        <begin position="322"/>
        <end position="341"/>
    </location>
</feature>
<dbReference type="GO" id="GO:0015205">
    <property type="term" value="F:nucleobase transmembrane transporter activity"/>
    <property type="evidence" value="ECO:0007669"/>
    <property type="project" value="TreeGrafter"/>
</dbReference>
<proteinExistence type="inferred from homology"/>
<comment type="similarity">
    <text evidence="2">Belongs to the SLC29A/ENT transporter (TC 2.A.57) family.</text>
</comment>
<protein>
    <recommendedName>
        <fullName evidence="10">Major facilitator superfamily (MFS) profile domain-containing protein</fullName>
    </recommendedName>
</protein>
<feature type="transmembrane region" description="Helical" evidence="7">
    <location>
        <begin position="174"/>
        <end position="201"/>
    </location>
</feature>
<comment type="subcellular location">
    <subcellularLocation>
        <location evidence="1">Membrane</location>
        <topology evidence="1">Multi-pass membrane protein</topology>
    </subcellularLocation>
</comment>
<evidence type="ECO:0000313" key="9">
    <source>
        <dbReference type="Proteomes" id="UP000030641"/>
    </source>
</evidence>
<dbReference type="InterPro" id="IPR036259">
    <property type="entry name" value="MFS_trans_sf"/>
</dbReference>
<dbReference type="AlphaFoldDB" id="A0A074YSA2"/>
<reference evidence="8 9" key="1">
    <citation type="journal article" date="2014" name="BMC Genomics">
        <title>Genome sequencing of four Aureobasidium pullulans varieties: biotechnological potential, stress tolerance, and description of new species.</title>
        <authorList>
            <person name="Gostin Ar C."/>
            <person name="Ohm R.A."/>
            <person name="Kogej T."/>
            <person name="Sonjak S."/>
            <person name="Turk M."/>
            <person name="Zajc J."/>
            <person name="Zalar P."/>
            <person name="Grube M."/>
            <person name="Sun H."/>
            <person name="Han J."/>
            <person name="Sharma A."/>
            <person name="Chiniquy J."/>
            <person name="Ngan C.Y."/>
            <person name="Lipzen A."/>
            <person name="Barry K."/>
            <person name="Grigoriev I.V."/>
            <person name="Gunde-Cimerman N."/>
        </authorList>
    </citation>
    <scope>NUCLEOTIDE SEQUENCE [LARGE SCALE GENOMIC DNA]</scope>
    <source>
        <strain evidence="8 9">EXF-2481</strain>
    </source>
</reference>
<dbReference type="PRINTS" id="PR01130">
    <property type="entry name" value="DERENTRNSPRT"/>
</dbReference>
<dbReference type="Proteomes" id="UP000030641">
    <property type="component" value="Unassembled WGS sequence"/>
</dbReference>
<dbReference type="InParanoid" id="A0A074YSA2"/>
<organism evidence="8 9">
    <name type="scientific">Aureobasidium subglaciale (strain EXF-2481)</name>
    <name type="common">Aureobasidium pullulans var. subglaciale</name>
    <dbReference type="NCBI Taxonomy" id="1043005"/>
    <lineage>
        <taxon>Eukaryota</taxon>
        <taxon>Fungi</taxon>
        <taxon>Dikarya</taxon>
        <taxon>Ascomycota</taxon>
        <taxon>Pezizomycotina</taxon>
        <taxon>Dothideomycetes</taxon>
        <taxon>Dothideomycetidae</taxon>
        <taxon>Dothideales</taxon>
        <taxon>Saccotheciaceae</taxon>
        <taxon>Aureobasidium</taxon>
    </lineage>
</organism>
<dbReference type="OMA" id="GSPWTTK"/>
<sequence>MHAWHHGPLVLITRCRCSEYGTSRPKKVTPTKHAMERVRKIWQQEQEYEPIEGGSTEEEQERPELRGNTDFSWIEYSIFLLLGVAMLWAWNMLLAAGPYFQSRFASSDRLLDNFQASELAVSSITNLGSMLVLSNMQARASYPRRIVMSLLINLLAFTLLALSTWFALGVSANAYFAFLIFIVFVTSLAAGLCQNGVFAFVSGFGQPRYTQAIMTGQGVAGVLPCIAQIISVLSVKQSRSDDSSTDGYKDAVPVPGTAAFAYFLTATVICASTLIAFFFLLRVHSRKAPNTTTQDMTSSLDSLVPSERKTVPFSVLFRKLRWLSAAVFLTFAVTMMFPIYTQRILSVNASSSSSRLFQAPSFIPLAFLFWNAGDLLGRLLPAVPRLSLIHRPKLIFMLSVARVGFIPLYHLCNIRGQGAVIDSDVFYLVVVQLLFGISNGYLGSMCMMGAGEWVAPEEREASGGFMGLCLVAGLAFGSLISFFAAKA</sequence>
<accession>A0A074YSA2</accession>
<dbReference type="Pfam" id="PF01733">
    <property type="entry name" value="Nucleoside_tran"/>
    <property type="match status" value="1"/>
</dbReference>
<dbReference type="HOGENOM" id="CLU_021611_3_0_1"/>
<name>A0A074YSA2_AURSE</name>
<dbReference type="EMBL" id="KL584755">
    <property type="protein sequence ID" value="KEQ96997.1"/>
    <property type="molecule type" value="Genomic_DNA"/>
</dbReference>
<dbReference type="GeneID" id="25369624"/>
<dbReference type="PIRSF" id="PIRSF016379">
    <property type="entry name" value="ENT"/>
    <property type="match status" value="1"/>
</dbReference>
<evidence type="ECO:0000313" key="8">
    <source>
        <dbReference type="EMBL" id="KEQ96997.1"/>
    </source>
</evidence>
<dbReference type="OrthoDB" id="46396at2759"/>
<dbReference type="GO" id="GO:0000329">
    <property type="term" value="C:fungal-type vacuole membrane"/>
    <property type="evidence" value="ECO:0007669"/>
    <property type="project" value="TreeGrafter"/>
</dbReference>
<keyword evidence="5 7" id="KW-1133">Transmembrane helix</keyword>
<feature type="transmembrane region" description="Helical" evidence="7">
    <location>
        <begin position="463"/>
        <end position="485"/>
    </location>
</feature>
<evidence type="ECO:0000256" key="4">
    <source>
        <dbReference type="ARBA" id="ARBA00022692"/>
    </source>
</evidence>
<gene>
    <name evidence="8" type="ORF">AUEXF2481DRAFT_624639</name>
</gene>
<dbReference type="SUPFAM" id="SSF103473">
    <property type="entry name" value="MFS general substrate transporter"/>
    <property type="match status" value="1"/>
</dbReference>
<evidence type="ECO:0000256" key="5">
    <source>
        <dbReference type="ARBA" id="ARBA00022989"/>
    </source>
</evidence>
<keyword evidence="9" id="KW-1185">Reference proteome</keyword>
<dbReference type="PANTHER" id="PTHR10332:SF88">
    <property type="entry name" value="EQUILIBRATIVE NUCLEOSIDE TRANSPORTER 1, ISOFORM A"/>
    <property type="match status" value="1"/>
</dbReference>
<evidence type="ECO:0008006" key="10">
    <source>
        <dbReference type="Google" id="ProtNLM"/>
    </source>
</evidence>
<dbReference type="FunCoup" id="A0A074YSA2">
    <property type="interactions" value="263"/>
</dbReference>
<dbReference type="PANTHER" id="PTHR10332">
    <property type="entry name" value="EQUILIBRATIVE NUCLEOSIDE TRANSPORTER"/>
    <property type="match status" value="1"/>
</dbReference>
<feature type="transmembrane region" description="Helical" evidence="7">
    <location>
        <begin position="392"/>
        <end position="410"/>
    </location>
</feature>
<feature type="transmembrane region" description="Helical" evidence="7">
    <location>
        <begin position="73"/>
        <end position="94"/>
    </location>
</feature>
<dbReference type="STRING" id="1043005.A0A074YSA2"/>